<keyword evidence="10" id="KW-1185">Reference proteome</keyword>
<proteinExistence type="predicted"/>
<evidence type="ECO:0000256" key="1">
    <source>
        <dbReference type="ARBA" id="ARBA00022679"/>
    </source>
</evidence>
<dbReference type="PANTHER" id="PTHR23063">
    <property type="entry name" value="PHOSPHOLIPID ACYLTRANSFERASE"/>
    <property type="match status" value="1"/>
</dbReference>
<dbReference type="EMBL" id="JAKMXF010000133">
    <property type="protein sequence ID" value="KAI6656858.1"/>
    <property type="molecule type" value="Genomic_DNA"/>
</dbReference>
<evidence type="ECO:0000256" key="6">
    <source>
        <dbReference type="ARBA" id="ARBA00023315"/>
    </source>
</evidence>
<dbReference type="SUPFAM" id="SSF47473">
    <property type="entry name" value="EF-hand"/>
    <property type="match status" value="1"/>
</dbReference>
<dbReference type="GO" id="GO:0042171">
    <property type="term" value="F:lysophosphatidic acid acyltransferase activity"/>
    <property type="evidence" value="ECO:0007669"/>
    <property type="project" value="TreeGrafter"/>
</dbReference>
<dbReference type="GO" id="GO:0006629">
    <property type="term" value="P:lipid metabolic process"/>
    <property type="evidence" value="ECO:0007669"/>
    <property type="project" value="UniProtKB-KW"/>
</dbReference>
<feature type="region of interest" description="Disordered" evidence="7">
    <location>
        <begin position="389"/>
        <end position="408"/>
    </location>
</feature>
<evidence type="ECO:0000256" key="5">
    <source>
        <dbReference type="ARBA" id="ARBA00023136"/>
    </source>
</evidence>
<reference evidence="9 10" key="1">
    <citation type="journal article" date="2023" name="BMC Biol.">
        <title>The compact genome of the sponge Oopsacas minuta (Hexactinellida) is lacking key metazoan core genes.</title>
        <authorList>
            <person name="Santini S."/>
            <person name="Schenkelaars Q."/>
            <person name="Jourda C."/>
            <person name="Duchesne M."/>
            <person name="Belahbib H."/>
            <person name="Rocher C."/>
            <person name="Selva M."/>
            <person name="Riesgo A."/>
            <person name="Vervoort M."/>
            <person name="Leys S.P."/>
            <person name="Kodjabachian L."/>
            <person name="Le Bivic A."/>
            <person name="Borchiellini C."/>
            <person name="Claverie J.M."/>
            <person name="Renard E."/>
        </authorList>
    </citation>
    <scope>NUCLEOTIDE SEQUENCE [LARGE SCALE GENOMIC DNA]</scope>
    <source>
        <strain evidence="9">SPO-2</strain>
    </source>
</reference>
<evidence type="ECO:0000313" key="10">
    <source>
        <dbReference type="Proteomes" id="UP001165289"/>
    </source>
</evidence>
<keyword evidence="3 8" id="KW-1133">Transmembrane helix</keyword>
<dbReference type="PANTHER" id="PTHR23063:SF52">
    <property type="entry name" value="LYSOPHOSPHATIDYLCHOLINE ACYLTRANSFERASE"/>
    <property type="match status" value="1"/>
</dbReference>
<protein>
    <submittedName>
        <fullName evidence="9">Lysophosphatidylcholine acyltransferase 2</fullName>
    </submittedName>
</protein>
<comment type="caution">
    <text evidence="9">The sequence shown here is derived from an EMBL/GenBank/DDBJ whole genome shotgun (WGS) entry which is preliminary data.</text>
</comment>
<dbReference type="Proteomes" id="UP001165289">
    <property type="component" value="Unassembled WGS sequence"/>
</dbReference>
<dbReference type="GO" id="GO:0005783">
    <property type="term" value="C:endoplasmic reticulum"/>
    <property type="evidence" value="ECO:0007669"/>
    <property type="project" value="TreeGrafter"/>
</dbReference>
<keyword evidence="6 9" id="KW-0012">Acyltransferase</keyword>
<feature type="transmembrane region" description="Helical" evidence="8">
    <location>
        <begin position="20"/>
        <end position="53"/>
    </location>
</feature>
<feature type="transmembrane region" description="Helical" evidence="8">
    <location>
        <begin position="74"/>
        <end position="95"/>
    </location>
</feature>
<evidence type="ECO:0000256" key="7">
    <source>
        <dbReference type="SAM" id="MobiDB-lite"/>
    </source>
</evidence>
<dbReference type="Gene3D" id="1.10.238.10">
    <property type="entry name" value="EF-hand"/>
    <property type="match status" value="1"/>
</dbReference>
<keyword evidence="4" id="KW-0443">Lipid metabolism</keyword>
<evidence type="ECO:0000256" key="3">
    <source>
        <dbReference type="ARBA" id="ARBA00022989"/>
    </source>
</evidence>
<keyword evidence="5 8" id="KW-0472">Membrane</keyword>
<name>A0AAV7K7W4_9METZ</name>
<keyword evidence="2 8" id="KW-0812">Transmembrane</keyword>
<evidence type="ECO:0000313" key="9">
    <source>
        <dbReference type="EMBL" id="KAI6656858.1"/>
    </source>
</evidence>
<evidence type="ECO:0000256" key="4">
    <source>
        <dbReference type="ARBA" id="ARBA00023098"/>
    </source>
</evidence>
<sequence>MHEGYSNPFSPYSKAMRYVPVLRCPMCIFGVTVLLPFRLITITIALAVCYVFAKIGLINTKHVKKPPTGWRNAIAVRGISFVVWITMFFCGFYRIKIKGVRPAGSYVTPVYVAAPRSNFLNALLPFLLRASPVYNQNVRRIPIIGSISKAMRAVLYKGKHYTPEMVEDMNRRKRETGWLPILIFPEEVYTNGATLIHFPTELFQIMTPVQPVAISYSSSAKSRTVNQSISICLLLRILCRFKHSITIKYLDVVYPDTGNENAIEFTRRVRDKLADSLGVYTSEHSKEDIQLMTSARRLGLPPLTGVVEFMALKKEFDSLTLEIAEKELVRFCQIDRRSRGCISLVDFAHFLKETTSQANSLFKNYKLDDNGCLSFRNFLEGNLGQSSGPLLSPIEEGGEKGGRKRPTNMLIQRHSKSEIYN</sequence>
<organism evidence="9 10">
    <name type="scientific">Oopsacas minuta</name>
    <dbReference type="NCBI Taxonomy" id="111878"/>
    <lineage>
        <taxon>Eukaryota</taxon>
        <taxon>Metazoa</taxon>
        <taxon>Porifera</taxon>
        <taxon>Hexactinellida</taxon>
        <taxon>Hexasterophora</taxon>
        <taxon>Lyssacinosida</taxon>
        <taxon>Leucopsacidae</taxon>
        <taxon>Oopsacas</taxon>
    </lineage>
</organism>
<evidence type="ECO:0000256" key="2">
    <source>
        <dbReference type="ARBA" id="ARBA00022692"/>
    </source>
</evidence>
<gene>
    <name evidence="9" type="ORF">LOD99_16161</name>
</gene>
<accession>A0AAV7K7W4</accession>
<dbReference type="InterPro" id="IPR011992">
    <property type="entry name" value="EF-hand-dom_pair"/>
</dbReference>
<keyword evidence="1" id="KW-0808">Transferase</keyword>
<dbReference type="AlphaFoldDB" id="A0AAV7K7W4"/>
<evidence type="ECO:0000256" key="8">
    <source>
        <dbReference type="SAM" id="Phobius"/>
    </source>
</evidence>